<evidence type="ECO:0000313" key="2">
    <source>
        <dbReference type="Proteomes" id="UP000190102"/>
    </source>
</evidence>
<name>A0A1T4NGU8_9BACT</name>
<keyword evidence="2" id="KW-1185">Reference proteome</keyword>
<dbReference type="PANTHER" id="PTHR36456">
    <property type="entry name" value="UPF0232 PROTEIN SCO3875"/>
    <property type="match status" value="1"/>
</dbReference>
<sequence>MAGKRPKGSPERISKLLTGPGINPELGARLKDLVIWESWDQAVGPAIAGRARPLRLVGGVLTVVVASGPWMQQLSFMKTELRDRINTLLGNERVKEIVLKSGRIQQDTGITETARPTPKPLSVQQQAQVAKQVSDLEDAELRESLQSLIELHLRNS</sequence>
<evidence type="ECO:0000313" key="1">
    <source>
        <dbReference type="EMBL" id="SJZ78492.1"/>
    </source>
</evidence>
<dbReference type="AlphaFoldDB" id="A0A1T4NGU8"/>
<evidence type="ECO:0008006" key="3">
    <source>
        <dbReference type="Google" id="ProtNLM"/>
    </source>
</evidence>
<dbReference type="RefSeq" id="WP_078789928.1">
    <property type="nucleotide sequence ID" value="NZ_FUWR01000007.1"/>
</dbReference>
<proteinExistence type="predicted"/>
<dbReference type="OrthoDB" id="9814233at2"/>
<dbReference type="InterPro" id="IPR007922">
    <property type="entry name" value="DciA-like"/>
</dbReference>
<dbReference type="EMBL" id="FUWR01000007">
    <property type="protein sequence ID" value="SJZ78492.1"/>
    <property type="molecule type" value="Genomic_DNA"/>
</dbReference>
<accession>A0A1T4NGU8</accession>
<dbReference type="STRING" id="115783.SAMN02745119_01626"/>
<protein>
    <recommendedName>
        <fullName evidence="3">DUF721 domain-containing protein</fullName>
    </recommendedName>
</protein>
<dbReference type="Pfam" id="PF05258">
    <property type="entry name" value="DciA"/>
    <property type="match status" value="1"/>
</dbReference>
<reference evidence="2" key="1">
    <citation type="submission" date="2017-02" db="EMBL/GenBank/DDBJ databases">
        <authorList>
            <person name="Varghese N."/>
            <person name="Submissions S."/>
        </authorList>
    </citation>
    <scope>NUCLEOTIDE SEQUENCE [LARGE SCALE GENOMIC DNA]</scope>
    <source>
        <strain evidence="2">ATCC BAA-34</strain>
    </source>
</reference>
<dbReference type="Proteomes" id="UP000190102">
    <property type="component" value="Unassembled WGS sequence"/>
</dbReference>
<gene>
    <name evidence="1" type="ORF">SAMN02745119_01626</name>
</gene>
<dbReference type="PANTHER" id="PTHR36456:SF1">
    <property type="entry name" value="UPF0232 PROTEIN SCO3875"/>
    <property type="match status" value="1"/>
</dbReference>
<organism evidence="1 2">
    <name type="scientific">Trichlorobacter thiogenes</name>
    <dbReference type="NCBI Taxonomy" id="115783"/>
    <lineage>
        <taxon>Bacteria</taxon>
        <taxon>Pseudomonadati</taxon>
        <taxon>Thermodesulfobacteriota</taxon>
        <taxon>Desulfuromonadia</taxon>
        <taxon>Geobacterales</taxon>
        <taxon>Geobacteraceae</taxon>
        <taxon>Trichlorobacter</taxon>
    </lineage>
</organism>